<accession>A0A3N4LX41</accession>
<dbReference type="EMBL" id="ML121531">
    <property type="protein sequence ID" value="RPB27463.1"/>
    <property type="molecule type" value="Genomic_DNA"/>
</dbReference>
<keyword evidence="2" id="KW-1185">Reference proteome</keyword>
<name>A0A3N4LX41_9PEZI</name>
<protein>
    <submittedName>
        <fullName evidence="1">Uncharacterized protein</fullName>
    </submittedName>
</protein>
<proteinExistence type="predicted"/>
<dbReference type="Proteomes" id="UP000267821">
    <property type="component" value="Unassembled WGS sequence"/>
</dbReference>
<evidence type="ECO:0000313" key="2">
    <source>
        <dbReference type="Proteomes" id="UP000267821"/>
    </source>
</evidence>
<feature type="non-terminal residue" evidence="1">
    <location>
        <position position="176"/>
    </location>
</feature>
<dbReference type="InParanoid" id="A0A3N4LX41"/>
<organism evidence="1 2">
    <name type="scientific">Terfezia boudieri ATCC MYA-4762</name>
    <dbReference type="NCBI Taxonomy" id="1051890"/>
    <lineage>
        <taxon>Eukaryota</taxon>
        <taxon>Fungi</taxon>
        <taxon>Dikarya</taxon>
        <taxon>Ascomycota</taxon>
        <taxon>Pezizomycotina</taxon>
        <taxon>Pezizomycetes</taxon>
        <taxon>Pezizales</taxon>
        <taxon>Pezizaceae</taxon>
        <taxon>Terfezia</taxon>
    </lineage>
</organism>
<sequence>MCITSSGPMFSRFRRSCGPVLLTTSTSLLHDKLHWHKESIARYLELIDIFHLHGDILGLYHSRPEAPVSLITSQLVVPYPRFRAGEIFEQLRQKLAVMACLVNGLVYTPPGNQPEGRVLQPPLGEVVDVYAFTGVGKGVVTAIRLKLLMDEIWASRVCYLAELGRIEEMAEFKPVV</sequence>
<evidence type="ECO:0000313" key="1">
    <source>
        <dbReference type="EMBL" id="RPB27463.1"/>
    </source>
</evidence>
<gene>
    <name evidence="1" type="ORF">L211DRAFT_834324</name>
</gene>
<dbReference type="OrthoDB" id="10418131at2759"/>
<dbReference type="AlphaFoldDB" id="A0A3N4LX41"/>
<reference evidence="1 2" key="1">
    <citation type="journal article" date="2018" name="Nat. Ecol. Evol.">
        <title>Pezizomycetes genomes reveal the molecular basis of ectomycorrhizal truffle lifestyle.</title>
        <authorList>
            <person name="Murat C."/>
            <person name="Payen T."/>
            <person name="Noel B."/>
            <person name="Kuo A."/>
            <person name="Morin E."/>
            <person name="Chen J."/>
            <person name="Kohler A."/>
            <person name="Krizsan K."/>
            <person name="Balestrini R."/>
            <person name="Da Silva C."/>
            <person name="Montanini B."/>
            <person name="Hainaut M."/>
            <person name="Levati E."/>
            <person name="Barry K.W."/>
            <person name="Belfiori B."/>
            <person name="Cichocki N."/>
            <person name="Clum A."/>
            <person name="Dockter R.B."/>
            <person name="Fauchery L."/>
            <person name="Guy J."/>
            <person name="Iotti M."/>
            <person name="Le Tacon F."/>
            <person name="Lindquist E.A."/>
            <person name="Lipzen A."/>
            <person name="Malagnac F."/>
            <person name="Mello A."/>
            <person name="Molinier V."/>
            <person name="Miyauchi S."/>
            <person name="Poulain J."/>
            <person name="Riccioni C."/>
            <person name="Rubini A."/>
            <person name="Sitrit Y."/>
            <person name="Splivallo R."/>
            <person name="Traeger S."/>
            <person name="Wang M."/>
            <person name="Zifcakova L."/>
            <person name="Wipf D."/>
            <person name="Zambonelli A."/>
            <person name="Paolocci F."/>
            <person name="Nowrousian M."/>
            <person name="Ottonello S."/>
            <person name="Baldrian P."/>
            <person name="Spatafora J.W."/>
            <person name="Henrissat B."/>
            <person name="Nagy L.G."/>
            <person name="Aury J.M."/>
            <person name="Wincker P."/>
            <person name="Grigoriev I.V."/>
            <person name="Bonfante P."/>
            <person name="Martin F.M."/>
        </authorList>
    </citation>
    <scope>NUCLEOTIDE SEQUENCE [LARGE SCALE GENOMIC DNA]</scope>
    <source>
        <strain evidence="1 2">ATCC MYA-4762</strain>
    </source>
</reference>